<keyword evidence="5 7" id="KW-0687">Ribonucleoprotein</keyword>
<dbReference type="InterPro" id="IPR010979">
    <property type="entry name" value="Ribosomal_uS13-like_H2TH"/>
</dbReference>
<evidence type="ECO:0000313" key="9">
    <source>
        <dbReference type="EMBL" id="KKR55605.1"/>
    </source>
</evidence>
<comment type="caution">
    <text evidence="9">The sequence shown here is derived from an EMBL/GenBank/DDBJ whole genome shotgun (WGS) entry which is preliminary data.</text>
</comment>
<comment type="similarity">
    <text evidence="1 7 8">Belongs to the universal ribosomal protein uS13 family.</text>
</comment>
<dbReference type="InterPro" id="IPR027437">
    <property type="entry name" value="Rbsml_uS13_C"/>
</dbReference>
<dbReference type="PROSITE" id="PS00646">
    <property type="entry name" value="RIBOSOMAL_S13_1"/>
    <property type="match status" value="1"/>
</dbReference>
<dbReference type="HAMAP" id="MF_01315">
    <property type="entry name" value="Ribosomal_uS13"/>
    <property type="match status" value="1"/>
</dbReference>
<evidence type="ECO:0000256" key="2">
    <source>
        <dbReference type="ARBA" id="ARBA00022730"/>
    </source>
</evidence>
<dbReference type="SUPFAM" id="SSF46946">
    <property type="entry name" value="S13-like H2TH domain"/>
    <property type="match status" value="1"/>
</dbReference>
<comment type="subunit">
    <text evidence="7">Part of the 30S ribosomal subunit. Forms a loose heterodimer with protein S19. Forms two bridges to the 50S subunit in the 70S ribosome.</text>
</comment>
<sequence length="132" mass="15279">MKRIAGADIPEEKRVEVALTYIYGVGNFLARQIIKNCNLDPDKRIKNLTEDEVNSLQRELGNYRIEGDLRREVQNNIKRLSEIESYRGIRHKRNLPVRGQRTRVNARTKRGKRLTIGTVKKDVVARVITPAK</sequence>
<evidence type="ECO:0000256" key="6">
    <source>
        <dbReference type="ARBA" id="ARBA00035166"/>
    </source>
</evidence>
<proteinExistence type="inferred from homology"/>
<dbReference type="AlphaFoldDB" id="A0A0G0U816"/>
<reference evidence="9 10" key="1">
    <citation type="journal article" date="2015" name="Nature">
        <title>rRNA introns, odd ribosomes, and small enigmatic genomes across a large radiation of phyla.</title>
        <authorList>
            <person name="Brown C.T."/>
            <person name="Hug L.A."/>
            <person name="Thomas B.C."/>
            <person name="Sharon I."/>
            <person name="Castelle C.J."/>
            <person name="Singh A."/>
            <person name="Wilkins M.J."/>
            <person name="Williams K.H."/>
            <person name="Banfield J.F."/>
        </authorList>
    </citation>
    <scope>NUCLEOTIDE SEQUENCE [LARGE SCALE GENOMIC DNA]</scope>
</reference>
<protein>
    <recommendedName>
        <fullName evidence="6 7">Small ribosomal subunit protein uS13</fullName>
    </recommendedName>
</protein>
<dbReference type="PROSITE" id="PS50159">
    <property type="entry name" value="RIBOSOMAL_S13_2"/>
    <property type="match status" value="1"/>
</dbReference>
<evidence type="ECO:0000256" key="8">
    <source>
        <dbReference type="RuleBase" id="RU003830"/>
    </source>
</evidence>
<evidence type="ECO:0000256" key="7">
    <source>
        <dbReference type="HAMAP-Rule" id="MF_01315"/>
    </source>
</evidence>
<dbReference type="InterPro" id="IPR019980">
    <property type="entry name" value="Ribosomal_uS13_bac-type"/>
</dbReference>
<accession>A0A0G0U816</accession>
<dbReference type="GO" id="GO:0019843">
    <property type="term" value="F:rRNA binding"/>
    <property type="evidence" value="ECO:0007669"/>
    <property type="project" value="UniProtKB-UniRule"/>
</dbReference>
<dbReference type="FunFam" id="1.10.8.50:FF:000001">
    <property type="entry name" value="30S ribosomal protein S13"/>
    <property type="match status" value="1"/>
</dbReference>
<dbReference type="PIRSF" id="PIRSF002134">
    <property type="entry name" value="Ribosomal_S13"/>
    <property type="match status" value="1"/>
</dbReference>
<keyword evidence="7" id="KW-0820">tRNA-binding</keyword>
<dbReference type="GO" id="GO:0015935">
    <property type="term" value="C:small ribosomal subunit"/>
    <property type="evidence" value="ECO:0007669"/>
    <property type="project" value="TreeGrafter"/>
</dbReference>
<dbReference type="EMBL" id="LBYQ01000003">
    <property type="protein sequence ID" value="KKR55605.1"/>
    <property type="molecule type" value="Genomic_DNA"/>
</dbReference>
<evidence type="ECO:0000256" key="4">
    <source>
        <dbReference type="ARBA" id="ARBA00022980"/>
    </source>
</evidence>
<dbReference type="InterPro" id="IPR018269">
    <property type="entry name" value="Ribosomal_uS13_CS"/>
</dbReference>
<evidence type="ECO:0000313" key="10">
    <source>
        <dbReference type="Proteomes" id="UP000034489"/>
    </source>
</evidence>
<keyword evidence="3 7" id="KW-0694">RNA-binding</keyword>
<dbReference type="Proteomes" id="UP000034489">
    <property type="component" value="Unassembled WGS sequence"/>
</dbReference>
<keyword evidence="2 7" id="KW-0699">rRNA-binding</keyword>
<dbReference type="PANTHER" id="PTHR10871:SF1">
    <property type="entry name" value="SMALL RIBOSOMAL SUBUNIT PROTEIN US13M"/>
    <property type="match status" value="1"/>
</dbReference>
<dbReference type="NCBIfam" id="TIGR03631">
    <property type="entry name" value="uS13_bact"/>
    <property type="match status" value="1"/>
</dbReference>
<dbReference type="Gene3D" id="1.10.8.50">
    <property type="match status" value="1"/>
</dbReference>
<dbReference type="PANTHER" id="PTHR10871">
    <property type="entry name" value="30S RIBOSOMAL PROTEIN S13/40S RIBOSOMAL PROTEIN S18"/>
    <property type="match status" value="1"/>
</dbReference>
<evidence type="ECO:0000256" key="5">
    <source>
        <dbReference type="ARBA" id="ARBA00023274"/>
    </source>
</evidence>
<dbReference type="Gene3D" id="4.10.910.10">
    <property type="entry name" value="30s ribosomal protein s13, domain 2"/>
    <property type="match status" value="1"/>
</dbReference>
<dbReference type="Pfam" id="PF00416">
    <property type="entry name" value="Ribosomal_S13"/>
    <property type="match status" value="1"/>
</dbReference>
<comment type="function">
    <text evidence="7">Located at the top of the head of the 30S subunit, it contacts several helices of the 16S rRNA. In the 70S ribosome it contacts the 23S rRNA (bridge B1a) and protein L5 of the 50S subunit (bridge B1b), connecting the 2 subunits; these bridges are implicated in subunit movement. Contacts the tRNAs in the A and P-sites.</text>
</comment>
<gene>
    <name evidence="7" type="primary">rpsM</name>
    <name evidence="9" type="ORF">UT92_C0003G0023</name>
</gene>
<dbReference type="InterPro" id="IPR001892">
    <property type="entry name" value="Ribosomal_uS13"/>
</dbReference>
<evidence type="ECO:0000256" key="1">
    <source>
        <dbReference type="ARBA" id="ARBA00008080"/>
    </source>
</evidence>
<dbReference type="PATRIC" id="fig|1618406.3.peg.108"/>
<dbReference type="GO" id="GO:0006412">
    <property type="term" value="P:translation"/>
    <property type="evidence" value="ECO:0007669"/>
    <property type="project" value="UniProtKB-UniRule"/>
</dbReference>
<organism evidence="9 10">
    <name type="scientific">Candidatus Curtissbacteria bacterium GW2011_GWA1_40_24</name>
    <dbReference type="NCBI Taxonomy" id="1618406"/>
    <lineage>
        <taxon>Bacteria</taxon>
        <taxon>Candidatus Curtissiibacteriota</taxon>
    </lineage>
</organism>
<evidence type="ECO:0000256" key="3">
    <source>
        <dbReference type="ARBA" id="ARBA00022884"/>
    </source>
</evidence>
<name>A0A0G0U816_9BACT</name>
<keyword evidence="4 7" id="KW-0689">Ribosomal protein</keyword>
<dbReference type="GO" id="GO:0005829">
    <property type="term" value="C:cytosol"/>
    <property type="evidence" value="ECO:0007669"/>
    <property type="project" value="TreeGrafter"/>
</dbReference>
<dbReference type="GO" id="GO:0003735">
    <property type="term" value="F:structural constituent of ribosome"/>
    <property type="evidence" value="ECO:0007669"/>
    <property type="project" value="InterPro"/>
</dbReference>
<dbReference type="GO" id="GO:0000049">
    <property type="term" value="F:tRNA binding"/>
    <property type="evidence" value="ECO:0007669"/>
    <property type="project" value="UniProtKB-UniRule"/>
</dbReference>